<protein>
    <submittedName>
        <fullName evidence="2">Uncharacterized protein</fullName>
    </submittedName>
</protein>
<dbReference type="EMBL" id="AYZO01000017">
    <property type="protein sequence ID" value="KRN11821.1"/>
    <property type="molecule type" value="Genomic_DNA"/>
</dbReference>
<evidence type="ECO:0000256" key="1">
    <source>
        <dbReference type="SAM" id="Phobius"/>
    </source>
</evidence>
<comment type="caution">
    <text evidence="2">The sequence shown here is derived from an EMBL/GenBank/DDBJ whole genome shotgun (WGS) entry which is preliminary data.</text>
</comment>
<organism evidence="2 3">
    <name type="scientific">Lactobacillus gigeriorum DSM 23908 = CRBIP 24.85</name>
    <dbReference type="NCBI Taxonomy" id="1423751"/>
    <lineage>
        <taxon>Bacteria</taxon>
        <taxon>Bacillati</taxon>
        <taxon>Bacillota</taxon>
        <taxon>Bacilli</taxon>
        <taxon>Lactobacillales</taxon>
        <taxon>Lactobacillaceae</taxon>
        <taxon>Lactobacillus</taxon>
    </lineage>
</organism>
<dbReference type="Proteomes" id="UP000051521">
    <property type="component" value="Unassembled WGS sequence"/>
</dbReference>
<feature type="transmembrane region" description="Helical" evidence="1">
    <location>
        <begin position="56"/>
        <end position="77"/>
    </location>
</feature>
<accession>A0ABR5PVD7</accession>
<keyword evidence="1" id="KW-0472">Membrane</keyword>
<evidence type="ECO:0000313" key="3">
    <source>
        <dbReference type="Proteomes" id="UP000051521"/>
    </source>
</evidence>
<feature type="transmembrane region" description="Helical" evidence="1">
    <location>
        <begin position="24"/>
        <end position="44"/>
    </location>
</feature>
<feature type="transmembrane region" description="Helical" evidence="1">
    <location>
        <begin position="83"/>
        <end position="105"/>
    </location>
</feature>
<dbReference type="RefSeq" id="WP_156640958.1">
    <property type="nucleotide sequence ID" value="NZ_AYZO01000017.1"/>
</dbReference>
<evidence type="ECO:0000313" key="2">
    <source>
        <dbReference type="EMBL" id="KRN11821.1"/>
    </source>
</evidence>
<keyword evidence="1" id="KW-1133">Transmembrane helix</keyword>
<keyword evidence="3" id="KW-1185">Reference proteome</keyword>
<reference evidence="2 3" key="1">
    <citation type="journal article" date="2015" name="Genome Announc.">
        <title>Expanding the biotechnology potential of lactobacilli through comparative genomics of 213 strains and associated genera.</title>
        <authorList>
            <person name="Sun Z."/>
            <person name="Harris H.M."/>
            <person name="McCann A."/>
            <person name="Guo C."/>
            <person name="Argimon S."/>
            <person name="Zhang W."/>
            <person name="Yang X."/>
            <person name="Jeffery I.B."/>
            <person name="Cooney J.C."/>
            <person name="Kagawa T.F."/>
            <person name="Liu W."/>
            <person name="Song Y."/>
            <person name="Salvetti E."/>
            <person name="Wrobel A."/>
            <person name="Rasinkangas P."/>
            <person name="Parkhill J."/>
            <person name="Rea M.C."/>
            <person name="O'Sullivan O."/>
            <person name="Ritari J."/>
            <person name="Douillard F.P."/>
            <person name="Paul Ross R."/>
            <person name="Yang R."/>
            <person name="Briner A.E."/>
            <person name="Felis G.E."/>
            <person name="de Vos W.M."/>
            <person name="Barrangou R."/>
            <person name="Klaenhammer T.R."/>
            <person name="Caufield P.W."/>
            <person name="Cui Y."/>
            <person name="Zhang H."/>
            <person name="O'Toole P.W."/>
        </authorList>
    </citation>
    <scope>NUCLEOTIDE SEQUENCE [LARGE SCALE GENOMIC DNA]</scope>
    <source>
        <strain evidence="2 3">DSM 23908</strain>
    </source>
</reference>
<proteinExistence type="predicted"/>
<sequence>MEICFYGLGSVIFVSEVYLAITDIFLLILLTGIFSATFFLYKSYVLLFQIILKKNLHWYSALVIAITGFLGVGYLYFENVVYLAISVIILAIIYTLIYIIARIVVENSSTNRVIE</sequence>
<gene>
    <name evidence="2" type="ORF">FC38_GL000513</name>
</gene>
<keyword evidence="1" id="KW-0812">Transmembrane</keyword>
<name>A0ABR5PVD7_9LACO</name>